<name>Q0RC04_FRAAA</name>
<sequence length="62" mass="6824">MVRRSGLPTGRGIVPGKPARRGAFLLVARAGDQRCRLRSALDVVRRQIGEEPLDVRVVFLGQ</sequence>
<keyword evidence="2" id="KW-1185">Reference proteome</keyword>
<evidence type="ECO:0000313" key="1">
    <source>
        <dbReference type="EMBL" id="CAJ65026.1"/>
    </source>
</evidence>
<dbReference type="EMBL" id="CT573213">
    <property type="protein sequence ID" value="CAJ65026.1"/>
    <property type="molecule type" value="Genomic_DNA"/>
</dbReference>
<proteinExistence type="predicted"/>
<organism evidence="1 2">
    <name type="scientific">Frankia alni (strain DSM 45986 / CECT 9034 / ACN14a)</name>
    <dbReference type="NCBI Taxonomy" id="326424"/>
    <lineage>
        <taxon>Bacteria</taxon>
        <taxon>Bacillati</taxon>
        <taxon>Actinomycetota</taxon>
        <taxon>Actinomycetes</taxon>
        <taxon>Frankiales</taxon>
        <taxon>Frankiaceae</taxon>
        <taxon>Frankia</taxon>
    </lineage>
</organism>
<accession>Q0RC04</accession>
<gene>
    <name evidence="1" type="ordered locus">FRAAL6403</name>
</gene>
<evidence type="ECO:0000313" key="2">
    <source>
        <dbReference type="Proteomes" id="UP000000657"/>
    </source>
</evidence>
<dbReference type="KEGG" id="fal:FRAAL6403"/>
<dbReference type="Proteomes" id="UP000000657">
    <property type="component" value="Chromosome"/>
</dbReference>
<dbReference type="AlphaFoldDB" id="Q0RC04"/>
<protein>
    <submittedName>
        <fullName evidence="1">Uncharacterized protein</fullName>
    </submittedName>
</protein>
<dbReference type="HOGENOM" id="CLU_2897617_0_0_11"/>
<reference evidence="1 2" key="1">
    <citation type="journal article" date="2007" name="Genome Res.">
        <title>Genome characteristics of facultatively symbiotic Frankia sp. strains reflect host range and host plant biogeography.</title>
        <authorList>
            <person name="Normand P."/>
            <person name="Lapierre P."/>
            <person name="Tisa L.S."/>
            <person name="Gogarten J.P."/>
            <person name="Alloisio N."/>
            <person name="Bagnarol E."/>
            <person name="Bassi C.A."/>
            <person name="Berry A.M."/>
            <person name="Bickhart D.M."/>
            <person name="Choisne N."/>
            <person name="Couloux A."/>
            <person name="Cournoyer B."/>
            <person name="Cruveiller S."/>
            <person name="Daubin V."/>
            <person name="Demange N."/>
            <person name="Francino M.P."/>
            <person name="Goltsman E."/>
            <person name="Huang Y."/>
            <person name="Kopp O.R."/>
            <person name="Labarre L."/>
            <person name="Lapidus A."/>
            <person name="Lavire C."/>
            <person name="Marechal J."/>
            <person name="Martinez M."/>
            <person name="Mastronunzio J.E."/>
            <person name="Mullin B.C."/>
            <person name="Niemann J."/>
            <person name="Pujic P."/>
            <person name="Rawnsley T."/>
            <person name="Rouy Z."/>
            <person name="Schenowitz C."/>
            <person name="Sellstedt A."/>
            <person name="Tavares F."/>
            <person name="Tomkins J.P."/>
            <person name="Vallenet D."/>
            <person name="Valverde C."/>
            <person name="Wall L.G."/>
            <person name="Wang Y."/>
            <person name="Medigue C."/>
            <person name="Benson D.R."/>
        </authorList>
    </citation>
    <scope>NUCLEOTIDE SEQUENCE [LARGE SCALE GENOMIC DNA]</scope>
    <source>
        <strain evidence="2">DSM 45986 / CECT 9034 / ACN14a</strain>
    </source>
</reference>